<organism evidence="1 2">
    <name type="scientific">Rossellomorea marisflavi</name>
    <dbReference type="NCBI Taxonomy" id="189381"/>
    <lineage>
        <taxon>Bacteria</taxon>
        <taxon>Bacillati</taxon>
        <taxon>Bacillota</taxon>
        <taxon>Bacilli</taxon>
        <taxon>Bacillales</taxon>
        <taxon>Bacillaceae</taxon>
        <taxon>Rossellomorea</taxon>
    </lineage>
</organism>
<dbReference type="STRING" id="189381.GCA_900166615_01110"/>
<dbReference type="OrthoDB" id="2898747at2"/>
<proteinExistence type="predicted"/>
<protein>
    <submittedName>
        <fullName evidence="1">Uncharacterized protein</fullName>
    </submittedName>
</protein>
<sequence length="404" mass="45597">MRTAPLPVVDPFRYFTEERYERNRYAYSMRRMPTTTVLEYRDGVNVPAEAAEWIRRTFAYTSYDPLSPYPFSKSVPSPRGIHPFVPVFSAGGNRYVYDAGRDRFAYVGRDGRENRFSLCIDLFRVCGVYGEFGFPLALMECGHILADLYPAVKRGRFTFRNHNEMHPLAPFRKGNLIEFYEGELPVSIEAGWDDIGEGGVGIQDDFVQELHFLGMERWMSRAASVAPSIPALPGTMEGRGWGNRTSFNGRLGLFARPSVMEGRTFARLLEIAGHYEALSMTFFVQSVDGMEKGVYRMESGGPKRMGGFESLNDLFHEGKRTMNLDRLPLAIILSVRNGELASFIYAHVLAGMCVQEMSAAFSGEGRFTRPFKNINDAYLKQTGESKLYGCLFGSGTSATRQSWR</sequence>
<dbReference type="AlphaFoldDB" id="A0A0M0G5G4"/>
<reference evidence="2" key="1">
    <citation type="submission" date="2015-07" db="EMBL/GenBank/DDBJ databases">
        <title>Fjat-14235 jcm11544.</title>
        <authorList>
            <person name="Liu B."/>
            <person name="Wang J."/>
            <person name="Zhu Y."/>
            <person name="Liu G."/>
            <person name="Chen Q."/>
            <person name="Chen Z."/>
            <person name="Lan J."/>
            <person name="Che J."/>
            <person name="Ge C."/>
            <person name="Shi H."/>
            <person name="Pan Z."/>
            <person name="Liu X."/>
        </authorList>
    </citation>
    <scope>NUCLEOTIDE SEQUENCE [LARGE SCALE GENOMIC DNA]</scope>
    <source>
        <strain evidence="2">JCM 11544</strain>
    </source>
</reference>
<dbReference type="Proteomes" id="UP000037405">
    <property type="component" value="Unassembled WGS sequence"/>
</dbReference>
<accession>A0A0M0G5G4</accession>
<dbReference type="EMBL" id="LGUE01000004">
    <property type="protein sequence ID" value="KON85100.1"/>
    <property type="molecule type" value="Genomic_DNA"/>
</dbReference>
<name>A0A0M0G5G4_9BACI</name>
<keyword evidence="2" id="KW-1185">Reference proteome</keyword>
<gene>
    <name evidence="1" type="ORF">AF331_14070</name>
</gene>
<evidence type="ECO:0000313" key="2">
    <source>
        <dbReference type="Proteomes" id="UP000037405"/>
    </source>
</evidence>
<dbReference type="PATRIC" id="fig|189381.12.peg.2882"/>
<dbReference type="RefSeq" id="WP_053428701.1">
    <property type="nucleotide sequence ID" value="NZ_LGUE01000004.1"/>
</dbReference>
<comment type="caution">
    <text evidence="1">The sequence shown here is derived from an EMBL/GenBank/DDBJ whole genome shotgun (WGS) entry which is preliminary data.</text>
</comment>
<evidence type="ECO:0000313" key="1">
    <source>
        <dbReference type="EMBL" id="KON85100.1"/>
    </source>
</evidence>